<dbReference type="Pfam" id="PF13456">
    <property type="entry name" value="RVT_3"/>
    <property type="match status" value="1"/>
</dbReference>
<dbReference type="CDD" id="cd06222">
    <property type="entry name" value="RNase_H_like"/>
    <property type="match status" value="1"/>
</dbReference>
<dbReference type="InterPro" id="IPR000415">
    <property type="entry name" value="Nitroreductase-like"/>
</dbReference>
<dbReference type="InterPro" id="IPR044730">
    <property type="entry name" value="RNase_H-like_dom_plant"/>
</dbReference>
<feature type="compositionally biased region" description="Low complexity" evidence="1">
    <location>
        <begin position="121"/>
        <end position="144"/>
    </location>
</feature>
<evidence type="ECO:0000313" key="4">
    <source>
        <dbReference type="Proteomes" id="UP001420932"/>
    </source>
</evidence>
<dbReference type="PANTHER" id="PTHR42741">
    <property type="entry name" value="NITROREDUCTASE FAMILY PROTEIN"/>
    <property type="match status" value="1"/>
</dbReference>
<gene>
    <name evidence="3" type="ORF">Syun_012694</name>
</gene>
<dbReference type="CDD" id="cd02142">
    <property type="entry name" value="McbC_SagB-like_oxidoreductase"/>
    <property type="match status" value="2"/>
</dbReference>
<reference evidence="3 4" key="1">
    <citation type="submission" date="2024-01" db="EMBL/GenBank/DDBJ databases">
        <title>Genome assemblies of Stephania.</title>
        <authorList>
            <person name="Yang L."/>
        </authorList>
    </citation>
    <scope>NUCLEOTIDE SEQUENCE [LARGE SCALE GENOMIC DNA]</scope>
    <source>
        <strain evidence="3">YNDBR</strain>
        <tissue evidence="3">Leaf</tissue>
    </source>
</reference>
<comment type="caution">
    <text evidence="3">The sequence shown here is derived from an EMBL/GenBank/DDBJ whole genome shotgun (WGS) entry which is preliminary data.</text>
</comment>
<sequence>MGSTGPRVAGLSSIIRNSKGQFVHGRTMLIQSKCTPLEAEALGIKEVMSRSDKMGLDQLILETDSLQLVDGIMKDVPNFLEVGSVFEDCKILLRAPAAWTGQTSPTLFVNTPPLHSYRSNTSPPHHTTTTTSPTTLSSSPPTPQPLSLHTLSHLLYHSLSLSAWKSTPHSTWSLRVNPSSGNLHPTETHLISPPIPSLSRSAFAAHYAPKHHSLHLRSSPIPSQFFLPTFFPKSSFLVGFSSVFWREAWKYGERAFRYCNHDVGHAIAALAIAAAGLGWDVKILDGLGFRDLEKVMGMNGNGEFEIPARPVKGRMPEIEFDHPDCVVVVFPNGGEGFEVDFGKLSSLISEVFDEVEWVGKPNLLSKEHVCWDIIYRTAEAVKKPLTATGRFKVDPFVSSGLISENVYKGMSASEVIRKRRSAVDMDGVHVMERETFYQIMLHCLPSGVQSGDGGGKQGKQLALPFRVLTWEAEVHAVLFVHRVAGLPIGLYFLVRNDDHFDELKRSMRSEFEWERPEGCPANLPLYRLLKGDFKLISRRVSCHQDIASDGCFSLGMVARFEQTLQQNVWMYPRLFWESGVLGQVLYLEAHAVGISATGIGCYFDDAVHEILGLSGLKFQSLYHFTVGAPVLDKRIMSLPAYPGPDIDA</sequence>
<dbReference type="PANTHER" id="PTHR42741:SF3">
    <property type="entry name" value="NITROREDUCTASE FAMILY PROTEIN"/>
    <property type="match status" value="1"/>
</dbReference>
<dbReference type="Proteomes" id="UP001420932">
    <property type="component" value="Unassembled WGS sequence"/>
</dbReference>
<evidence type="ECO:0000256" key="1">
    <source>
        <dbReference type="SAM" id="MobiDB-lite"/>
    </source>
</evidence>
<evidence type="ECO:0000313" key="3">
    <source>
        <dbReference type="EMBL" id="KAK9143294.1"/>
    </source>
</evidence>
<keyword evidence="4" id="KW-1185">Reference proteome</keyword>
<feature type="domain" description="RNase H type-1" evidence="2">
    <location>
        <begin position="6"/>
        <end position="93"/>
    </location>
</feature>
<dbReference type="AlphaFoldDB" id="A0AAP0K0Q3"/>
<feature type="region of interest" description="Disordered" evidence="1">
    <location>
        <begin position="110"/>
        <end position="144"/>
    </location>
</feature>
<evidence type="ECO:0000259" key="2">
    <source>
        <dbReference type="Pfam" id="PF13456"/>
    </source>
</evidence>
<dbReference type="GO" id="GO:0003676">
    <property type="term" value="F:nucleic acid binding"/>
    <property type="evidence" value="ECO:0007669"/>
    <property type="project" value="InterPro"/>
</dbReference>
<organism evidence="3 4">
    <name type="scientific">Stephania yunnanensis</name>
    <dbReference type="NCBI Taxonomy" id="152371"/>
    <lineage>
        <taxon>Eukaryota</taxon>
        <taxon>Viridiplantae</taxon>
        <taxon>Streptophyta</taxon>
        <taxon>Embryophyta</taxon>
        <taxon>Tracheophyta</taxon>
        <taxon>Spermatophyta</taxon>
        <taxon>Magnoliopsida</taxon>
        <taxon>Ranunculales</taxon>
        <taxon>Menispermaceae</taxon>
        <taxon>Menispermoideae</taxon>
        <taxon>Cissampelideae</taxon>
        <taxon>Stephania</taxon>
    </lineage>
</organism>
<dbReference type="SUPFAM" id="SSF55469">
    <property type="entry name" value="FMN-dependent nitroreductase-like"/>
    <property type="match status" value="2"/>
</dbReference>
<dbReference type="GO" id="GO:0016491">
    <property type="term" value="F:oxidoreductase activity"/>
    <property type="evidence" value="ECO:0007669"/>
    <property type="project" value="InterPro"/>
</dbReference>
<accession>A0AAP0K0Q3</accession>
<protein>
    <recommendedName>
        <fullName evidence="2">RNase H type-1 domain-containing protein</fullName>
    </recommendedName>
</protein>
<dbReference type="GO" id="GO:0004523">
    <property type="term" value="F:RNA-DNA hybrid ribonuclease activity"/>
    <property type="evidence" value="ECO:0007669"/>
    <property type="project" value="InterPro"/>
</dbReference>
<dbReference type="InterPro" id="IPR002156">
    <property type="entry name" value="RNaseH_domain"/>
</dbReference>
<proteinExistence type="predicted"/>
<dbReference type="Gene3D" id="3.40.109.10">
    <property type="entry name" value="NADH Oxidase"/>
    <property type="match status" value="2"/>
</dbReference>
<name>A0AAP0K0Q3_9MAGN</name>
<dbReference type="EMBL" id="JBBNAF010000005">
    <property type="protein sequence ID" value="KAK9143294.1"/>
    <property type="molecule type" value="Genomic_DNA"/>
</dbReference>